<gene>
    <name evidence="1" type="ordered locus">BLA_0100</name>
</gene>
<accession>B8DVA2</accession>
<dbReference type="KEGG" id="bla:BLA_0100"/>
<sequence length="30" mass="3378">MRALPVATPRSADYHMPNMHDHAADWSDAI</sequence>
<name>B8DVA2_BIFA0</name>
<dbReference type="Proteomes" id="UP000002456">
    <property type="component" value="Chromosome"/>
</dbReference>
<reference evidence="1 2" key="1">
    <citation type="journal article" date="2009" name="J. Bacteriol.">
        <title>Genome sequence of the probiotic bacterium Bifidobacterium animalis subsp. lactis AD011.</title>
        <authorList>
            <person name="Kim J.F."/>
            <person name="Jeong H."/>
            <person name="Yu D.S."/>
            <person name="Choi S.-H."/>
            <person name="Hur C.-G."/>
            <person name="Park M.-S."/>
            <person name="Yoon S.H."/>
            <person name="Kim D.-W."/>
            <person name="Ji G.E."/>
            <person name="Park H.-S."/>
            <person name="Oh T.K."/>
        </authorList>
    </citation>
    <scope>NUCLEOTIDE SEQUENCE [LARGE SCALE GENOMIC DNA]</scope>
    <source>
        <strain evidence="1 2">AD011</strain>
    </source>
</reference>
<evidence type="ECO:0000313" key="2">
    <source>
        <dbReference type="Proteomes" id="UP000002456"/>
    </source>
</evidence>
<dbReference type="HOGENOM" id="CLU_3402291_0_0_11"/>
<evidence type="ECO:0000313" key="1">
    <source>
        <dbReference type="EMBL" id="ACL28403.1"/>
    </source>
</evidence>
<proteinExistence type="predicted"/>
<keyword evidence="2" id="KW-1185">Reference proteome</keyword>
<protein>
    <submittedName>
        <fullName evidence="1">Uncharacterized protein</fullName>
    </submittedName>
</protein>
<dbReference type="EMBL" id="CP001213">
    <property type="protein sequence ID" value="ACL28403.1"/>
    <property type="molecule type" value="Genomic_DNA"/>
</dbReference>
<dbReference type="AlphaFoldDB" id="B8DVA2"/>
<organism evidence="1 2">
    <name type="scientific">Bifidobacterium animalis subsp. lactis (strain AD011)</name>
    <dbReference type="NCBI Taxonomy" id="442563"/>
    <lineage>
        <taxon>Bacteria</taxon>
        <taxon>Bacillati</taxon>
        <taxon>Actinomycetota</taxon>
        <taxon>Actinomycetes</taxon>
        <taxon>Bifidobacteriales</taxon>
        <taxon>Bifidobacteriaceae</taxon>
        <taxon>Bifidobacterium</taxon>
    </lineage>
</organism>